<dbReference type="EMBL" id="LR593887">
    <property type="protein sequence ID" value="VTS02686.1"/>
    <property type="molecule type" value="Genomic_DNA"/>
</dbReference>
<sequence>MDLIARYFGDRTQAEPGQLVANPDVENPLSFQLLFPESLDLDADGLTLAMRTYHPDLARAQVEIDTLQDPQAAESVAEIIPNSPVSPGLIGLAGWDQHVVQIIGINAPIPEAVLEATVAPGHYPQELKALAAEHQSHVLLFYAGYDPDPVEQYVALGVVSAALARFGAILILNEAARASIPAGMIAPDEGDEDLLALLRDLPIPLLYGGFVKMEDDEEPGVWMRTFGNPLMGLPDLAHRAPSHEQGSFVFDLFTNVLDYLRKSGKQFAPGDRLTLGDDVEMEVRLAREDEPFLLSMGEMFVLEMRLKSRDAT</sequence>
<gene>
    <name evidence="1" type="ORF">GMBLW1_10940</name>
</gene>
<dbReference type="KEGG" id="tim:GMBLW1_10940"/>
<name>A0A6C2YN49_9BACT</name>
<organism evidence="1">
    <name type="scientific">Tuwongella immobilis</name>
    <dbReference type="NCBI Taxonomy" id="692036"/>
    <lineage>
        <taxon>Bacteria</taxon>
        <taxon>Pseudomonadati</taxon>
        <taxon>Planctomycetota</taxon>
        <taxon>Planctomycetia</taxon>
        <taxon>Gemmatales</taxon>
        <taxon>Gemmataceae</taxon>
        <taxon>Tuwongella</taxon>
    </lineage>
</organism>
<dbReference type="EMBL" id="LR586016">
    <property type="protein sequence ID" value="VIP02866.1"/>
    <property type="molecule type" value="Genomic_DNA"/>
</dbReference>
<dbReference type="RefSeq" id="WP_162657995.1">
    <property type="nucleotide sequence ID" value="NZ_LR593887.1"/>
</dbReference>
<proteinExistence type="predicted"/>
<protein>
    <submittedName>
        <fullName evidence="1">Uncharacterized protein</fullName>
    </submittedName>
</protein>
<dbReference type="Proteomes" id="UP000464378">
    <property type="component" value="Chromosome"/>
</dbReference>
<dbReference type="InParanoid" id="A0A6C2YN49"/>
<evidence type="ECO:0000313" key="2">
    <source>
        <dbReference type="Proteomes" id="UP000464378"/>
    </source>
</evidence>
<accession>A0A6C2YN49</accession>
<evidence type="ECO:0000313" key="1">
    <source>
        <dbReference type="EMBL" id="VIP02866.1"/>
    </source>
</evidence>
<dbReference type="AlphaFoldDB" id="A0A6C2YN49"/>
<keyword evidence="2" id="KW-1185">Reference proteome</keyword>
<reference evidence="1" key="1">
    <citation type="submission" date="2019-04" db="EMBL/GenBank/DDBJ databases">
        <authorList>
            <consortium name="Science for Life Laboratories"/>
        </authorList>
    </citation>
    <scope>NUCLEOTIDE SEQUENCE</scope>
    <source>
        <strain evidence="1">MBLW1</strain>
    </source>
</reference>